<protein>
    <submittedName>
        <fullName evidence="1">Uncharacterized protein</fullName>
    </submittedName>
</protein>
<dbReference type="AlphaFoldDB" id="A0A6S6WFR3"/>
<sequence length="214" mass="24308">MGDEMPKFRSTVQKRKAEVTDLEIMREKKVHKPFKPVVRTQTQKEGDSLFQISVTVHPKLNDFPIALCKRLQKACQAAFHIHMFALQAGTMPRHHQAYCITTGTRTRSKSIEFQTTVAIANILDLSMANATLLRYFLDNTSIDLSKRTFVVSETVEGVANPEFLELYSVRKGDLGWGFDTDGCLSIYGAKVIDDKLTEKVWYVKSVEVKIEDEC</sequence>
<evidence type="ECO:0000313" key="2">
    <source>
        <dbReference type="Proteomes" id="UP000472372"/>
    </source>
</evidence>
<accession>A0A6S6WFR3</accession>
<dbReference type="Proteomes" id="UP000472372">
    <property type="component" value="Chromosome 8"/>
</dbReference>
<gene>
    <name evidence="1" type="ORF">PTTW11_08886</name>
</gene>
<dbReference type="EMBL" id="HG992984">
    <property type="protein sequence ID" value="CAE7201643.1"/>
    <property type="molecule type" value="Genomic_DNA"/>
</dbReference>
<name>A0A6S6WFR3_9PLEO</name>
<evidence type="ECO:0000313" key="1">
    <source>
        <dbReference type="EMBL" id="CAE7201643.1"/>
    </source>
</evidence>
<reference evidence="1" key="1">
    <citation type="submission" date="2021-02" db="EMBL/GenBank/DDBJ databases">
        <authorList>
            <person name="Syme A R."/>
            <person name="Syme A R."/>
            <person name="Moolhuijzen P."/>
        </authorList>
    </citation>
    <scope>NUCLEOTIDE SEQUENCE</scope>
    <source>
        <strain evidence="1">W1-1</strain>
    </source>
</reference>
<proteinExistence type="predicted"/>
<organism evidence="1 2">
    <name type="scientific">Pyrenophora teres f. teres</name>
    <dbReference type="NCBI Taxonomy" id="97479"/>
    <lineage>
        <taxon>Eukaryota</taxon>
        <taxon>Fungi</taxon>
        <taxon>Dikarya</taxon>
        <taxon>Ascomycota</taxon>
        <taxon>Pezizomycotina</taxon>
        <taxon>Dothideomycetes</taxon>
        <taxon>Pleosporomycetidae</taxon>
        <taxon>Pleosporales</taxon>
        <taxon>Pleosporineae</taxon>
        <taxon>Pleosporaceae</taxon>
        <taxon>Pyrenophora</taxon>
    </lineage>
</organism>